<feature type="domain" description="Helicase/UvrB N-terminal" evidence="1">
    <location>
        <begin position="13"/>
        <end position="70"/>
    </location>
</feature>
<dbReference type="GO" id="GO:0005524">
    <property type="term" value="F:ATP binding"/>
    <property type="evidence" value="ECO:0007669"/>
    <property type="project" value="InterPro"/>
</dbReference>
<dbReference type="EMBL" id="FOXF01000087">
    <property type="protein sequence ID" value="SFP79875.1"/>
    <property type="molecule type" value="Genomic_DNA"/>
</dbReference>
<proteinExistence type="predicted"/>
<dbReference type="GO" id="GO:0016787">
    <property type="term" value="F:hydrolase activity"/>
    <property type="evidence" value="ECO:0007669"/>
    <property type="project" value="InterPro"/>
</dbReference>
<dbReference type="Gene3D" id="3.40.50.300">
    <property type="entry name" value="P-loop containing nucleotide triphosphate hydrolases"/>
    <property type="match status" value="1"/>
</dbReference>
<dbReference type="InterPro" id="IPR027417">
    <property type="entry name" value="P-loop_NTPase"/>
</dbReference>
<evidence type="ECO:0000313" key="2">
    <source>
        <dbReference type="EMBL" id="SFP79875.1"/>
    </source>
</evidence>
<accession>A0A662ZM11</accession>
<protein>
    <submittedName>
        <fullName evidence="2">Type III restriction enzyme</fullName>
    </submittedName>
</protein>
<dbReference type="InterPro" id="IPR006935">
    <property type="entry name" value="Helicase/UvrB_N"/>
</dbReference>
<sequence length="712" mass="83031">MWYTRENGISFDDFDDTKTVLISDEAHHLNVSTKKLSKEEEDSKHSWEQTVKSIFDRNNQNVLLEFTATCDLANTLIRSEYENKIIFDYPLHKFRADLYSKEIKTLRSDMDVLDRAIQAIVLSQYRLKVFQDNHLSVKPVVLFKAAKIADSKEFMKLFIDTIRSLTGETLKRISGLIDNPTMNQVYNYFDSKGITFDMLAQELKEEFSEEHCVSVNDDKEADSKQMLLNSLEDSTNPYRAIFEVKKLDEGWDVLNLFDIVRLYETRQSGKNSLSPATISEAQLIGRGARYCPFKISNEQPKFQRKYDNDIDNELRICEELYYHCQNDNRYVSELNRALREIGIDQDKTKTRHYVLKDDFKKDDLYKTGIMFVNDRVVKSRSDVTGLLPSVRTKIYSVSIATGLSGEDVILDDDQSQPTNNSSTKVYSTTIAKIAELNYAIVNKALAKHPVYKFNSLKSRFPNLKSTREFITSSNYLGDVKIEIRSKYEVPPVLVLNSAVTSVITKLSSYISLIDEEYEGTKEFHAVRVHDVFKDKTVNYTEVVDGGLGVSQNDRTVPDNIRFNLSEKDWFAFTDNFGTSEEKAFVAFFRDHVDELKSVYNKIYLLRNERQMHIYSFDGGERFEPDYVLFLQQDKEDGYEQIQVFIEPKGTHLLEKDKWKEDFLLQLKEDAVAVKTYVDDNRYRIWGLHFFNRDQRYSEFVNDFDDIEKQMRD</sequence>
<reference evidence="2 3" key="1">
    <citation type="submission" date="2016-10" db="EMBL/GenBank/DDBJ databases">
        <authorList>
            <person name="Varghese N."/>
            <person name="Submissions S."/>
        </authorList>
    </citation>
    <scope>NUCLEOTIDE SEQUENCE [LARGE SCALE GENOMIC DNA]</scope>
    <source>
        <strain evidence="2 3">DSM 1361</strain>
    </source>
</reference>
<dbReference type="CDD" id="cd18785">
    <property type="entry name" value="SF2_C"/>
    <property type="match status" value="1"/>
</dbReference>
<name>A0A662ZM11_9GAMM</name>
<dbReference type="GO" id="GO:0003677">
    <property type="term" value="F:DNA binding"/>
    <property type="evidence" value="ECO:0007669"/>
    <property type="project" value="InterPro"/>
</dbReference>
<dbReference type="Pfam" id="PF04851">
    <property type="entry name" value="ResIII"/>
    <property type="match status" value="1"/>
</dbReference>
<evidence type="ECO:0000259" key="1">
    <source>
        <dbReference type="Pfam" id="PF04851"/>
    </source>
</evidence>
<gene>
    <name evidence="2" type="ORF">SAMN02910344_02325</name>
</gene>
<dbReference type="Proteomes" id="UP000243745">
    <property type="component" value="Unassembled WGS sequence"/>
</dbReference>
<keyword evidence="3" id="KW-1185">Reference proteome</keyword>
<evidence type="ECO:0000313" key="3">
    <source>
        <dbReference type="Proteomes" id="UP000243745"/>
    </source>
</evidence>
<organism evidence="2 3">
    <name type="scientific">Ruminobacter amylophilus</name>
    <dbReference type="NCBI Taxonomy" id="867"/>
    <lineage>
        <taxon>Bacteria</taxon>
        <taxon>Pseudomonadati</taxon>
        <taxon>Pseudomonadota</taxon>
        <taxon>Gammaproteobacteria</taxon>
        <taxon>Aeromonadales</taxon>
        <taxon>Succinivibrionaceae</taxon>
        <taxon>Ruminobacter</taxon>
    </lineage>
</organism>
<dbReference type="AlphaFoldDB" id="A0A662ZM11"/>